<dbReference type="EMBL" id="RKMG01000015">
    <property type="protein sequence ID" value="RPA60454.1"/>
    <property type="molecule type" value="Genomic_DNA"/>
</dbReference>
<keyword evidence="7" id="KW-1185">Reference proteome</keyword>
<dbReference type="CDD" id="cd00609">
    <property type="entry name" value="AAT_like"/>
    <property type="match status" value="1"/>
</dbReference>
<dbReference type="GO" id="GO:0008483">
    <property type="term" value="F:transaminase activity"/>
    <property type="evidence" value="ECO:0007669"/>
    <property type="project" value="UniProtKB-KW"/>
</dbReference>
<dbReference type="Pfam" id="PF00155">
    <property type="entry name" value="Aminotran_1_2"/>
    <property type="match status" value="1"/>
</dbReference>
<protein>
    <recommendedName>
        <fullName evidence="4">Aminotransferase</fullName>
        <ecNumber evidence="4">2.6.1.-</ecNumber>
    </recommendedName>
</protein>
<dbReference type="OrthoDB" id="9802328at2"/>
<dbReference type="Gene3D" id="3.40.640.10">
    <property type="entry name" value="Type I PLP-dependent aspartate aminotransferase-like (Major domain)"/>
    <property type="match status" value="1"/>
</dbReference>
<proteinExistence type="inferred from homology"/>
<feature type="domain" description="Aminotransferase class I/classII large" evidence="5">
    <location>
        <begin position="34"/>
        <end position="384"/>
    </location>
</feature>
<dbReference type="PANTHER" id="PTHR42832:SF3">
    <property type="entry name" value="L-GLUTAMINE--4-(METHYLSULFANYL)-2-OXOBUTANOATE AMINOTRANSFERASE"/>
    <property type="match status" value="1"/>
</dbReference>
<comment type="cofactor">
    <cofactor evidence="1 4">
        <name>pyridoxal 5'-phosphate</name>
        <dbReference type="ChEBI" id="CHEBI:597326"/>
    </cofactor>
</comment>
<sequence length="394" mass="43555">MGDFQPAQSYQSLPKQYFSSLSAIIANLKTKYDDVIDLAVGTPDLQPPQALKDALKTAIDNPQYDRYGPYRGEAFLKEAVAHFYQSQFGVTIDPKTEVALFHGSKEAIMKVSQVLVNKDDTMLLPNPTYPDYLSAVGLTQSKAVFMDLLEKNDFLVDYSQIDAKTAADAKIMFLNYPNNPTSALATPAFFADTVAFAETNNVFVVHDFAYAPFVFDDEKPLSFLETPGAKEVGLELFSLSKLYNIPGWRVGFAVGNPQVIEYLNSLQDHTTVGMYGAIQEAIAVLLKADEQPFIAEMKDVYQRRRDVVIEEFTKAGITVKPSKGTIYQWLQTPDGVSAQTFFEAIANEGHVGVAPGHGFGDAGEGFIRIGLIADEIILREAARRIAKVYLDLQK</sequence>
<dbReference type="InterPro" id="IPR004838">
    <property type="entry name" value="NHTrfase_class1_PyrdxlP-BS"/>
</dbReference>
<evidence type="ECO:0000256" key="1">
    <source>
        <dbReference type="ARBA" id="ARBA00001933"/>
    </source>
</evidence>
<comment type="caution">
    <text evidence="6">The sequence shown here is derived from an EMBL/GenBank/DDBJ whole genome shotgun (WGS) entry which is preliminary data.</text>
</comment>
<evidence type="ECO:0000256" key="3">
    <source>
        <dbReference type="ARBA" id="ARBA00022679"/>
    </source>
</evidence>
<dbReference type="AlphaFoldDB" id="A0A3N4H5P6"/>
<evidence type="ECO:0000313" key="6">
    <source>
        <dbReference type="EMBL" id="RPA60454.1"/>
    </source>
</evidence>
<evidence type="ECO:0000256" key="2">
    <source>
        <dbReference type="ARBA" id="ARBA00022576"/>
    </source>
</evidence>
<dbReference type="SUPFAM" id="SSF53383">
    <property type="entry name" value="PLP-dependent transferases"/>
    <property type="match status" value="1"/>
</dbReference>
<dbReference type="Proteomes" id="UP000273977">
    <property type="component" value="Unassembled WGS sequence"/>
</dbReference>
<accession>A0A3N4H5P6</accession>
<dbReference type="PROSITE" id="PS00105">
    <property type="entry name" value="AA_TRANSFER_CLASS_1"/>
    <property type="match status" value="1"/>
</dbReference>
<organism evidence="6 7">
    <name type="scientific">Aerococcus agrisoli</name>
    <dbReference type="NCBI Taxonomy" id="2487350"/>
    <lineage>
        <taxon>Bacteria</taxon>
        <taxon>Bacillati</taxon>
        <taxon>Bacillota</taxon>
        <taxon>Bacilli</taxon>
        <taxon>Lactobacillales</taxon>
        <taxon>Aerococcaceae</taxon>
        <taxon>Aerococcus</taxon>
    </lineage>
</organism>
<dbReference type="InterPro" id="IPR050881">
    <property type="entry name" value="LL-DAP_aminotransferase"/>
</dbReference>
<dbReference type="GO" id="GO:0030170">
    <property type="term" value="F:pyridoxal phosphate binding"/>
    <property type="evidence" value="ECO:0007669"/>
    <property type="project" value="InterPro"/>
</dbReference>
<dbReference type="EC" id="2.6.1.-" evidence="4"/>
<dbReference type="Gene3D" id="3.90.1150.10">
    <property type="entry name" value="Aspartate Aminotransferase, domain 1"/>
    <property type="match status" value="1"/>
</dbReference>
<evidence type="ECO:0000256" key="4">
    <source>
        <dbReference type="RuleBase" id="RU000481"/>
    </source>
</evidence>
<name>A0A3N4H5P6_9LACT</name>
<dbReference type="InterPro" id="IPR015424">
    <property type="entry name" value="PyrdxlP-dep_Trfase"/>
</dbReference>
<reference evidence="6 7" key="1">
    <citation type="submission" date="2018-11" db="EMBL/GenBank/DDBJ databases">
        <title>Aerococcus sp. SJQ22, whole genome shotgun sequence.</title>
        <authorList>
            <person name="Sun L."/>
            <person name="Gao X."/>
            <person name="Chen W."/>
            <person name="Huang K."/>
        </authorList>
    </citation>
    <scope>NUCLEOTIDE SEQUENCE [LARGE SCALE GENOMIC DNA]</scope>
    <source>
        <strain evidence="6 7">SJQ22</strain>
    </source>
</reference>
<dbReference type="InterPro" id="IPR015421">
    <property type="entry name" value="PyrdxlP-dep_Trfase_major"/>
</dbReference>
<gene>
    <name evidence="6" type="ORF">EF384_05545</name>
</gene>
<dbReference type="PANTHER" id="PTHR42832">
    <property type="entry name" value="AMINO ACID AMINOTRANSFERASE"/>
    <property type="match status" value="1"/>
</dbReference>
<dbReference type="InterPro" id="IPR015422">
    <property type="entry name" value="PyrdxlP-dep_Trfase_small"/>
</dbReference>
<evidence type="ECO:0000313" key="7">
    <source>
        <dbReference type="Proteomes" id="UP000273977"/>
    </source>
</evidence>
<keyword evidence="2 4" id="KW-0032">Aminotransferase</keyword>
<dbReference type="InterPro" id="IPR004839">
    <property type="entry name" value="Aminotransferase_I/II_large"/>
</dbReference>
<dbReference type="RefSeq" id="WP_123780073.1">
    <property type="nucleotide sequence ID" value="NZ_RKMG01000015.1"/>
</dbReference>
<comment type="similarity">
    <text evidence="4">Belongs to the class-I pyridoxal-phosphate-dependent aminotransferase family.</text>
</comment>
<keyword evidence="3 4" id="KW-0808">Transferase</keyword>
<evidence type="ECO:0000259" key="5">
    <source>
        <dbReference type="Pfam" id="PF00155"/>
    </source>
</evidence>